<dbReference type="Pfam" id="PF12796">
    <property type="entry name" value="Ank_2"/>
    <property type="match status" value="7"/>
</dbReference>
<evidence type="ECO:0000256" key="3">
    <source>
        <dbReference type="ARBA" id="ARBA00023043"/>
    </source>
</evidence>
<dbReference type="Pfam" id="PF00023">
    <property type="entry name" value="Ank"/>
    <property type="match status" value="3"/>
</dbReference>
<dbReference type="InterPro" id="IPR051165">
    <property type="entry name" value="Multifunctional_ANK_Repeat"/>
</dbReference>
<feature type="repeat" description="ANK" evidence="5">
    <location>
        <begin position="1644"/>
        <end position="1676"/>
    </location>
</feature>
<dbReference type="PROSITE" id="PS50297">
    <property type="entry name" value="ANK_REP_REGION"/>
    <property type="match status" value="10"/>
</dbReference>
<evidence type="ECO:0000313" key="10">
    <source>
        <dbReference type="Proteomes" id="UP000268093"/>
    </source>
</evidence>
<feature type="repeat" description="ANK" evidence="5">
    <location>
        <begin position="2218"/>
        <end position="2250"/>
    </location>
</feature>
<comment type="caution">
    <text evidence="9">The sequence shown here is derived from an EMBL/GenBank/DDBJ whole genome shotgun (WGS) entry which is preliminary data.</text>
</comment>
<evidence type="ECO:0000256" key="4">
    <source>
        <dbReference type="ARBA" id="ARBA00023242"/>
    </source>
</evidence>
<feature type="repeat" description="ANK" evidence="5">
    <location>
        <begin position="2069"/>
        <end position="2101"/>
    </location>
</feature>
<feature type="compositionally biased region" description="Polar residues" evidence="7">
    <location>
        <begin position="75"/>
        <end position="96"/>
    </location>
</feature>
<dbReference type="SUPFAM" id="SSF54160">
    <property type="entry name" value="Chromo domain-like"/>
    <property type="match status" value="1"/>
</dbReference>
<feature type="coiled-coil region" evidence="6">
    <location>
        <begin position="1759"/>
        <end position="1787"/>
    </location>
</feature>
<dbReference type="SUPFAM" id="SSF48403">
    <property type="entry name" value="Ankyrin repeat"/>
    <property type="match status" value="6"/>
</dbReference>
<dbReference type="InterPro" id="IPR023779">
    <property type="entry name" value="Chromodomain_CS"/>
</dbReference>
<dbReference type="Gene3D" id="2.40.50.40">
    <property type="match status" value="1"/>
</dbReference>
<keyword evidence="10" id="KW-1185">Reference proteome</keyword>
<protein>
    <submittedName>
        <fullName evidence="9">Ankyrin repeat-containing domain protein</fullName>
    </submittedName>
</protein>
<evidence type="ECO:0000256" key="1">
    <source>
        <dbReference type="ARBA" id="ARBA00004123"/>
    </source>
</evidence>
<dbReference type="InterPro" id="IPR002110">
    <property type="entry name" value="Ankyrin_rpt"/>
</dbReference>
<feature type="repeat" description="ANK" evidence="5">
    <location>
        <begin position="1697"/>
        <end position="1735"/>
    </location>
</feature>
<evidence type="ECO:0000256" key="7">
    <source>
        <dbReference type="SAM" id="MobiDB-lite"/>
    </source>
</evidence>
<reference evidence="9 10" key="1">
    <citation type="journal article" date="2018" name="New Phytol.">
        <title>Phylogenomics of Endogonaceae and evolution of mycorrhizas within Mucoromycota.</title>
        <authorList>
            <person name="Chang Y."/>
            <person name="Desiro A."/>
            <person name="Na H."/>
            <person name="Sandor L."/>
            <person name="Lipzen A."/>
            <person name="Clum A."/>
            <person name="Barry K."/>
            <person name="Grigoriev I.V."/>
            <person name="Martin F.M."/>
            <person name="Stajich J.E."/>
            <person name="Smith M.E."/>
            <person name="Bonito G."/>
            <person name="Spatafora J.W."/>
        </authorList>
    </citation>
    <scope>NUCLEOTIDE SEQUENCE [LARGE SCALE GENOMIC DNA]</scope>
    <source>
        <strain evidence="9 10">GMNB39</strain>
    </source>
</reference>
<dbReference type="InterPro" id="IPR000953">
    <property type="entry name" value="Chromo/chromo_shadow_dom"/>
</dbReference>
<feature type="non-terminal residue" evidence="9">
    <location>
        <position position="2539"/>
    </location>
</feature>
<gene>
    <name evidence="9" type="ORF">BC936DRAFT_143252</name>
</gene>
<dbReference type="GO" id="GO:0005634">
    <property type="term" value="C:nucleus"/>
    <property type="evidence" value="ECO:0007669"/>
    <property type="project" value="UniProtKB-SubCell"/>
</dbReference>
<dbReference type="CDD" id="cd00024">
    <property type="entry name" value="CD_CSD"/>
    <property type="match status" value="1"/>
</dbReference>
<feature type="region of interest" description="Disordered" evidence="7">
    <location>
        <begin position="235"/>
        <end position="308"/>
    </location>
</feature>
<dbReference type="SMART" id="SM00298">
    <property type="entry name" value="CHROMO"/>
    <property type="match status" value="1"/>
</dbReference>
<dbReference type="PRINTS" id="PR01415">
    <property type="entry name" value="ANKYRIN"/>
</dbReference>
<feature type="repeat" description="ANK" evidence="5">
    <location>
        <begin position="2286"/>
        <end position="2318"/>
    </location>
</feature>
<accession>A0A433DME2</accession>
<name>A0A433DME2_9FUNG</name>
<feature type="repeat" description="ANK" evidence="5">
    <location>
        <begin position="820"/>
        <end position="844"/>
    </location>
</feature>
<evidence type="ECO:0000313" key="9">
    <source>
        <dbReference type="EMBL" id="RUP52022.1"/>
    </source>
</evidence>
<keyword evidence="6" id="KW-0175">Coiled coil</keyword>
<dbReference type="PROSITE" id="PS50088">
    <property type="entry name" value="ANK_REPEAT"/>
    <property type="match status" value="13"/>
</dbReference>
<feature type="compositionally biased region" description="Basic residues" evidence="7">
    <location>
        <begin position="58"/>
        <end position="67"/>
    </location>
</feature>
<feature type="region of interest" description="Disordered" evidence="7">
    <location>
        <begin position="32"/>
        <end position="115"/>
    </location>
</feature>
<dbReference type="SMART" id="SM00248">
    <property type="entry name" value="ANK"/>
    <property type="match status" value="31"/>
</dbReference>
<feature type="compositionally biased region" description="Low complexity" evidence="7">
    <location>
        <begin position="287"/>
        <end position="297"/>
    </location>
</feature>
<proteinExistence type="predicted"/>
<evidence type="ECO:0000256" key="5">
    <source>
        <dbReference type="PROSITE-ProRule" id="PRU00023"/>
    </source>
</evidence>
<dbReference type="Proteomes" id="UP000268093">
    <property type="component" value="Unassembled WGS sequence"/>
</dbReference>
<keyword evidence="2" id="KW-0677">Repeat</keyword>
<dbReference type="PANTHER" id="PTHR24123">
    <property type="entry name" value="ANKYRIN REPEAT-CONTAINING"/>
    <property type="match status" value="1"/>
</dbReference>
<dbReference type="PROSITE" id="PS00598">
    <property type="entry name" value="CHROMO_1"/>
    <property type="match status" value="1"/>
</dbReference>
<organism evidence="9 10">
    <name type="scientific">Jimgerdemannia flammicorona</name>
    <dbReference type="NCBI Taxonomy" id="994334"/>
    <lineage>
        <taxon>Eukaryota</taxon>
        <taxon>Fungi</taxon>
        <taxon>Fungi incertae sedis</taxon>
        <taxon>Mucoromycota</taxon>
        <taxon>Mucoromycotina</taxon>
        <taxon>Endogonomycetes</taxon>
        <taxon>Endogonales</taxon>
        <taxon>Endogonaceae</taxon>
        <taxon>Jimgerdemannia</taxon>
    </lineage>
</organism>
<sequence>MSVLPSMWSSQLTAISLYNKYLVSDDQTRQEIPPTHLLPQQTQGNLLAGRKIMPQSVKSKKRSTKIKAKADTPADASQQGAAMDQTTPQLAASTAANAKKQRSARRAPAAPLKQHSFKPPITTAALIRSTSGIAGLVRSGDDDSMDVDKLESMVAEVAEEDRANDEQQLVGDADSGTTSDDEDEYWIAEEILESKVEDGKTHYLIRWDGYDSDEDSWEPESHILDKSLLTRFQNKPVRTLKRQGTKDGEWTPKKGSSATKRPKKKRATGKNKPGDNSSDDQPPPTRSDSSSGGALSKSPKKKKERVLKTSVRAAKKAQALQKIQNRIRARSQLVPPVYTGFDVDPLRASELDTSCCMVCSIREYTRAITTGDAALFAKAMAAKTHVCAWTQYPRPDLPFDTPLVHAVHRNDLVIAKQLIETRKYYGRVNPPVRYVDGDSGGTGYLGLRVFSHRMRTVNESRGNREGNTAFFKRVRTEYMEVHNVRERLFNDVVAVSVLEAMRDPSTTPDMIDLLMLTDDIFKECVTKWGVYEAAAAGNRSLAAHLVESMMNGYGFNHLHKEVLKFTSDEKLTDYRRNQILKMATGNHNVNPLELAAVNPDAQYVRVLFENLSPAETATQDELGRTVAHFAVACEGTAPLEYLIEKGVNFATADLTKMTPLILCAKFGELGDVLLASTTTSNQTLITIPFINLYPGRADNLRILIPHLGGADATKVTLLKQGWTALHYAAHYGHAEACRALLDCGAAVDILDKETKATPLMHAAKMGHTEAACVLLESGADPHAVDKFKRTPLHLAAKNGWFDIVVELLRRGVDASAKDSSDNQPLHYAAAYGWVTLVKLLIEFGGADPNGVNNWKTSPCAIADMKGHMKVVNYLLNNPDVNVNFRDKNGQTMLHTCFGERFDSFYEAERVAAKARLLCSRGGDPNIQDLEGNTVIHVLAKAAFFKCSSSRKPMSPPPPKEGELEPEPERVFSDEDGIVTQLEMARLLILNGADVNQLNTTKKTPLQCAAEADNKDMVAFLIQNGADLSNAVSTTAENVFHFFLKAAAEIEDMQADDEEERARKERLQHKLEVIWETIMKRKSDDASVEVAEAWAALANALNDEGYSPLLLGFVHCMNLLFNNINKKKNEIKTALRPQPYYYNSWNASVQNAAQGPKTVDLRYHWEYWVSCICICSSYIFGSHHGNFDFESDHFSRSILEPGLGLKMLCAEKFIKAFAPDMNATKQLPKDFLKNNPKATIKDHPERTGWGLLHFAGNLQDATIIDFFLTHGCLADLAIDGHDNARTPIMYVVMLGDDEEDYKPDSTPETLKKLDEKFVILKNFKKQGWIDSTRLLLENNADPFLPDEKGETALMFAAEQQNDMALQIILQILIERIGVDAAALGINRANKKKETVLMKAIAQSQAHVQSASASTAPTLTTAPSGAPSASISAIFGSQPLPVALVSTAGLFGQAAPLQAQSQEAFTKQTRSLGGHPKLPAAARHATINKLLEAGGDVNAVDENNESVLIKSIRTKQADLVNLFINVPGHVDLQLRNKSGETALIVACKLNDADIVDSLLVKPGCSGDDVLVNIADDSSSTALFIAAQNANVRIVTALLDKCNADPNSSVHRETGSTPLIEAVKKKNLDVVRLLLKAGANVNVKDARGVWAIHYGTNSQNAHIVEALVDAGASVHSIDKSLANSNRQFRNVLSIPLHIQGEHTPLHYAIQNSKSHTNTSLKIERLLLKHGSNVNAADYQGRTPLHIAFVDLHLIPLMNVTRLEKEKVDKQKALLERRKEKEQKLRMFTRKYTNGDENLDQWLLTGKRKEMAEQKDDANMDFDENFSVTYTTGIYRKDFWEKPNSRSGLVKGDPIEIVSFLMALKDIHIDVMDGFGRTPLHYAGRLGAFTCSSYLLDHGAQVNAEDLDRNTPLQIALIYDHVDYSVMLANKNAEVLRDLVRYNGDSLSTFNFSLSKSFMSLSYLIMEKGVSLIGKFHLALLLISKAEEFMLQQLNSNGQNLFHVLGDFRPFDKSIWDEYIAETFEILLANGLDYSLVDNFGRTPLHYAAKFGHEILVTLLLGRTVAVNLVDEDGHTPLWYAVMANSTPSFQILLNHLPDVNLGDMEKHPSILFNAAKARNLSMVQTLLEVGARWDADAQNDRQNSVLKAVVDNSHDILQALIKAGADINEASVFTFAKEMCGAKQHQMHPIFLATTSSTREIFELLLSCGANPNIFNVFEDKMMTPLMVSLTKRNYDYVKLLIKREASVNEIDPVTRRTPFYTFLFDKIDSLEENMWSANPNVSFIDEKTRQTPLEYAIRVKDLKLLKLLLDHDADPNVRSCVAPSSGLCNEPVTPLVHAICENNLEAVKLILEHKQAANKLDMGAVNESGQNYIFYAVSTFTTLSFENVNLLRLLVKAMGGDKSKYLEHVDVFGNRAIKYAYQQNSKKMYNALLNLGANPLSQHEMAAIDNVDANMDVDLPEPVDVEADAKIAREAIEEEAKFEEAKKNGDFDENGKPKKKRQVDPNSKLKDIGEVLMEDDEPLDIMLNRTDVDKGYYGENL</sequence>
<feature type="region of interest" description="Disordered" evidence="7">
    <location>
        <begin position="947"/>
        <end position="966"/>
    </location>
</feature>
<dbReference type="InterPro" id="IPR023780">
    <property type="entry name" value="Chromo_domain"/>
</dbReference>
<feature type="repeat" description="ANK" evidence="5">
    <location>
        <begin position="754"/>
        <end position="786"/>
    </location>
</feature>
<evidence type="ECO:0000256" key="6">
    <source>
        <dbReference type="SAM" id="Coils"/>
    </source>
</evidence>
<dbReference type="Pfam" id="PF00385">
    <property type="entry name" value="Chromo"/>
    <property type="match status" value="1"/>
</dbReference>
<dbReference type="OrthoDB" id="2017365at2759"/>
<feature type="region of interest" description="Disordered" evidence="7">
    <location>
        <begin position="2481"/>
        <end position="2511"/>
    </location>
</feature>
<feature type="repeat" description="ANK" evidence="5">
    <location>
        <begin position="720"/>
        <end position="752"/>
    </location>
</feature>
<feature type="repeat" description="ANK" evidence="5">
    <location>
        <begin position="2036"/>
        <end position="2068"/>
    </location>
</feature>
<feature type="repeat" description="ANK" evidence="5">
    <location>
        <begin position="1871"/>
        <end position="1903"/>
    </location>
</feature>
<feature type="repeat" description="ANK" evidence="5">
    <location>
        <begin position="787"/>
        <end position="819"/>
    </location>
</feature>
<keyword evidence="3 5" id="KW-0040">ANK repeat</keyword>
<feature type="repeat" description="ANK" evidence="5">
    <location>
        <begin position="1611"/>
        <end position="1643"/>
    </location>
</feature>
<feature type="compositionally biased region" description="Basic and acidic residues" evidence="7">
    <location>
        <begin position="2481"/>
        <end position="2494"/>
    </location>
</feature>
<feature type="compositionally biased region" description="Basic residues" evidence="7">
    <location>
        <begin position="260"/>
        <end position="269"/>
    </location>
</feature>
<feature type="repeat" description="ANK" evidence="5">
    <location>
        <begin position="1000"/>
        <end position="1032"/>
    </location>
</feature>
<keyword evidence="4" id="KW-0539">Nucleus</keyword>
<evidence type="ECO:0000256" key="2">
    <source>
        <dbReference type="ARBA" id="ARBA00022737"/>
    </source>
</evidence>
<feature type="region of interest" description="Disordered" evidence="7">
    <location>
        <begin position="158"/>
        <end position="184"/>
    </location>
</feature>
<comment type="subcellular location">
    <subcellularLocation>
        <location evidence="1">Nucleus</location>
    </subcellularLocation>
</comment>
<dbReference type="PROSITE" id="PS50013">
    <property type="entry name" value="CHROMO_2"/>
    <property type="match status" value="1"/>
</dbReference>
<evidence type="ECO:0000259" key="8">
    <source>
        <dbReference type="PROSITE" id="PS50013"/>
    </source>
</evidence>
<dbReference type="EMBL" id="RBNI01000260">
    <property type="protein sequence ID" value="RUP52022.1"/>
    <property type="molecule type" value="Genomic_DNA"/>
</dbReference>
<dbReference type="InterPro" id="IPR036770">
    <property type="entry name" value="Ankyrin_rpt-contain_sf"/>
</dbReference>
<dbReference type="PANTHER" id="PTHR24123:SF33">
    <property type="entry name" value="PROTEIN HOS4"/>
    <property type="match status" value="1"/>
</dbReference>
<dbReference type="InterPro" id="IPR016197">
    <property type="entry name" value="Chromo-like_dom_sf"/>
</dbReference>
<dbReference type="Gene3D" id="1.25.40.20">
    <property type="entry name" value="Ankyrin repeat-containing domain"/>
    <property type="match status" value="10"/>
</dbReference>
<feature type="domain" description="Chromo" evidence="8">
    <location>
        <begin position="186"/>
        <end position="235"/>
    </location>
</feature>